<dbReference type="AlphaFoldDB" id="A0A810N034"/>
<accession>A0A810N034</accession>
<organism evidence="1 2">
    <name type="scientific">Polymorphospora rubra</name>
    <dbReference type="NCBI Taxonomy" id="338584"/>
    <lineage>
        <taxon>Bacteria</taxon>
        <taxon>Bacillati</taxon>
        <taxon>Actinomycetota</taxon>
        <taxon>Actinomycetes</taxon>
        <taxon>Micromonosporales</taxon>
        <taxon>Micromonosporaceae</taxon>
        <taxon>Polymorphospora</taxon>
    </lineage>
</organism>
<keyword evidence="2" id="KW-1185">Reference proteome</keyword>
<dbReference type="KEGG" id="pry:Prubr_19760"/>
<name>A0A810N034_9ACTN</name>
<dbReference type="Proteomes" id="UP000680866">
    <property type="component" value="Chromosome"/>
</dbReference>
<evidence type="ECO:0000313" key="1">
    <source>
        <dbReference type="EMBL" id="BCJ64955.1"/>
    </source>
</evidence>
<proteinExistence type="predicted"/>
<reference evidence="1" key="1">
    <citation type="submission" date="2020-08" db="EMBL/GenBank/DDBJ databases">
        <title>Whole genome shotgun sequence of Polymorphospora rubra NBRC 101157.</title>
        <authorList>
            <person name="Komaki H."/>
            <person name="Tamura T."/>
        </authorList>
    </citation>
    <scope>NUCLEOTIDE SEQUENCE</scope>
    <source>
        <strain evidence="1">NBRC 101157</strain>
    </source>
</reference>
<protein>
    <recommendedName>
        <fullName evidence="3">PBS lyase HEAT domain protein repeat-containing protein</fullName>
    </recommendedName>
</protein>
<evidence type="ECO:0008006" key="3">
    <source>
        <dbReference type="Google" id="ProtNLM"/>
    </source>
</evidence>
<dbReference type="Gene3D" id="1.25.10.10">
    <property type="entry name" value="Leucine-rich Repeat Variant"/>
    <property type="match status" value="2"/>
</dbReference>
<dbReference type="RefSeq" id="WP_246568507.1">
    <property type="nucleotide sequence ID" value="NZ_AP023359.1"/>
</dbReference>
<dbReference type="InterPro" id="IPR011989">
    <property type="entry name" value="ARM-like"/>
</dbReference>
<dbReference type="InterPro" id="IPR016024">
    <property type="entry name" value="ARM-type_fold"/>
</dbReference>
<evidence type="ECO:0000313" key="2">
    <source>
        <dbReference type="Proteomes" id="UP000680866"/>
    </source>
</evidence>
<gene>
    <name evidence="1" type="ORF">Prubr_19760</name>
</gene>
<sequence>MDLWNRLRGMATTVPVERDHLPKPPGPDLLRAAGDALRGQAVTGLITITRDGDEGLRAATADTLGAWPAPTWMAVDEELRERWWWAPVWTVRVAERIADDSADLLRLVVAGCHHDGWIREATVTRLADHAPHPAALAVLALRCADWVEPVRDRARTTVDERVPVTGAALAVLAGMAYALRARRHGGWLAERVERALRELPPDGLEPLLTARDHRTRRAAYRAALAAGRLGQRQLVTAAVRDGDPPIRAMCARAAVAVAGPDELRELLASRTALVRAEALHALTTAGDPAAAEVALLDRHPVVRATAQAALRRAGTDPAARYRRLVTGQDPPVPAVIAGLGETGGAVDAVPLTRWLAHPRPRSRAEAVRALRRLGAARPEDLLPLLRDDSGAVTRQVVTSLRQQAGGLDPAMLAGLTAPDNPPYVRFAGYRLLLAGGAWQRVVTDLRLLDDADERLRGSARADLAMWLHRQAATTYGQPGPRLAAELDRLTERARPVLGERRVRLLRFHAGLPVEVNRRG</sequence>
<dbReference type="SUPFAM" id="SSF48371">
    <property type="entry name" value="ARM repeat"/>
    <property type="match status" value="1"/>
</dbReference>
<dbReference type="EMBL" id="AP023359">
    <property type="protein sequence ID" value="BCJ64955.1"/>
    <property type="molecule type" value="Genomic_DNA"/>
</dbReference>